<reference evidence="2 3" key="1">
    <citation type="submission" date="2019-05" db="EMBL/GenBank/DDBJ databases">
        <title>Another draft genome of Portunus trituberculatus and its Hox gene families provides insights of decapod evolution.</title>
        <authorList>
            <person name="Jeong J.-H."/>
            <person name="Song I."/>
            <person name="Kim S."/>
            <person name="Choi T."/>
            <person name="Kim D."/>
            <person name="Ryu S."/>
            <person name="Kim W."/>
        </authorList>
    </citation>
    <scope>NUCLEOTIDE SEQUENCE [LARGE SCALE GENOMIC DNA]</scope>
    <source>
        <tissue evidence="2">Muscle</tissue>
    </source>
</reference>
<protein>
    <submittedName>
        <fullName evidence="2">Uncharacterized protein</fullName>
    </submittedName>
</protein>
<sequence length="93" mass="10213">MAVMTGAEESQLDKWRESGRGKREIGNGVGGGGGGVSVASRASLRSHVTFLLRRARGGRDLVARAATVLVDRRYRRHLVLWCGVVVWRRAVVR</sequence>
<organism evidence="2 3">
    <name type="scientific">Portunus trituberculatus</name>
    <name type="common">Swimming crab</name>
    <name type="synonym">Neptunus trituberculatus</name>
    <dbReference type="NCBI Taxonomy" id="210409"/>
    <lineage>
        <taxon>Eukaryota</taxon>
        <taxon>Metazoa</taxon>
        <taxon>Ecdysozoa</taxon>
        <taxon>Arthropoda</taxon>
        <taxon>Crustacea</taxon>
        <taxon>Multicrustacea</taxon>
        <taxon>Malacostraca</taxon>
        <taxon>Eumalacostraca</taxon>
        <taxon>Eucarida</taxon>
        <taxon>Decapoda</taxon>
        <taxon>Pleocyemata</taxon>
        <taxon>Brachyura</taxon>
        <taxon>Eubrachyura</taxon>
        <taxon>Portunoidea</taxon>
        <taxon>Portunidae</taxon>
        <taxon>Portuninae</taxon>
        <taxon>Portunus</taxon>
    </lineage>
</organism>
<feature type="region of interest" description="Disordered" evidence="1">
    <location>
        <begin position="1"/>
        <end position="34"/>
    </location>
</feature>
<dbReference type="EMBL" id="VSRR010098647">
    <property type="protein sequence ID" value="MPC94458.1"/>
    <property type="molecule type" value="Genomic_DNA"/>
</dbReference>
<gene>
    <name evidence="2" type="ORF">E2C01_089629</name>
</gene>
<dbReference type="Proteomes" id="UP000324222">
    <property type="component" value="Unassembled WGS sequence"/>
</dbReference>
<evidence type="ECO:0000313" key="3">
    <source>
        <dbReference type="Proteomes" id="UP000324222"/>
    </source>
</evidence>
<comment type="caution">
    <text evidence="2">The sequence shown here is derived from an EMBL/GenBank/DDBJ whole genome shotgun (WGS) entry which is preliminary data.</text>
</comment>
<evidence type="ECO:0000313" key="2">
    <source>
        <dbReference type="EMBL" id="MPC94458.1"/>
    </source>
</evidence>
<accession>A0A5B7JMX6</accession>
<proteinExistence type="predicted"/>
<name>A0A5B7JMX6_PORTR</name>
<evidence type="ECO:0000256" key="1">
    <source>
        <dbReference type="SAM" id="MobiDB-lite"/>
    </source>
</evidence>
<keyword evidence="3" id="KW-1185">Reference proteome</keyword>
<dbReference type="AlphaFoldDB" id="A0A5B7JMX6"/>
<feature type="compositionally biased region" description="Basic and acidic residues" evidence="1">
    <location>
        <begin position="11"/>
        <end position="25"/>
    </location>
</feature>